<evidence type="ECO:0000313" key="2">
    <source>
        <dbReference type="Proteomes" id="UP000814033"/>
    </source>
</evidence>
<comment type="caution">
    <text evidence="1">The sequence shown here is derived from an EMBL/GenBank/DDBJ whole genome shotgun (WGS) entry which is preliminary data.</text>
</comment>
<dbReference type="EMBL" id="MU275843">
    <property type="protein sequence ID" value="KAI0052808.1"/>
    <property type="molecule type" value="Genomic_DNA"/>
</dbReference>
<gene>
    <name evidence="1" type="ORF">FA95DRAFT_1674845</name>
</gene>
<protein>
    <submittedName>
        <fullName evidence="1">P-loop containing nucleoside triphosphate hydrolase protein</fullName>
    </submittedName>
</protein>
<sequence>MGRNKTHKPGALPSKTKLKKDPGVPRLPDIKVRNAEKNRIRLSPSHDRNEDATMASEPTLSSLALLASSSTVDPYSLNEPDVPGAPQKTKEQLRRHYIRALHKVVDDSDVIVLVLDARDPEGCRSRLVEEEVRRREAEGKKLVFVLNKIDLVPRENAAAWLKYLRHSTPTLPFRSATSHQRNNLSSSTAPTLLRLLKAYKPSAAQSVTVGVVGYPNVGKSSLINTLKRAKVCPVASQPGHTKDLQSVQLERGLRIVDSPGVIFDDGDASPDAASSVLLRNVVKVEDVDDPITVVEQILARTEHKKLQEIYKIPEFKSTIEFITMIALTTGRLLKGGTPDVLAAARQVLSDWNHQKIPFYSDPPTVHPSQIPSVMSSSANGPAVVAPGAESTGQAQILSTFSAPFRLDGLFGDADAAMDAEPAPAAEPDDDDGWMDEDPPPKNNNDDSMTVDDTSQNKKRPRPEDLEDALDGDAGGFSSGRAPKRFRRLAARTASAPASEVLRAKGRREARLARKKGAKAGRRDVRREGSGMEVDADVNVDMVIEA</sequence>
<name>A0ACB8SAI2_9AGAM</name>
<reference evidence="1" key="2">
    <citation type="journal article" date="2022" name="New Phytol.">
        <title>Evolutionary transition to the ectomycorrhizal habit in the genomes of a hyperdiverse lineage of mushroom-forming fungi.</title>
        <authorList>
            <person name="Looney B."/>
            <person name="Miyauchi S."/>
            <person name="Morin E."/>
            <person name="Drula E."/>
            <person name="Courty P.E."/>
            <person name="Kohler A."/>
            <person name="Kuo A."/>
            <person name="LaButti K."/>
            <person name="Pangilinan J."/>
            <person name="Lipzen A."/>
            <person name="Riley R."/>
            <person name="Andreopoulos W."/>
            <person name="He G."/>
            <person name="Johnson J."/>
            <person name="Nolan M."/>
            <person name="Tritt A."/>
            <person name="Barry K.W."/>
            <person name="Grigoriev I.V."/>
            <person name="Nagy L.G."/>
            <person name="Hibbett D."/>
            <person name="Henrissat B."/>
            <person name="Matheny P.B."/>
            <person name="Labbe J."/>
            <person name="Martin F.M."/>
        </authorList>
    </citation>
    <scope>NUCLEOTIDE SEQUENCE</scope>
    <source>
        <strain evidence="1">FP105234-sp</strain>
    </source>
</reference>
<proteinExistence type="predicted"/>
<evidence type="ECO:0000313" key="1">
    <source>
        <dbReference type="EMBL" id="KAI0052808.1"/>
    </source>
</evidence>
<dbReference type="Proteomes" id="UP000814033">
    <property type="component" value="Unassembled WGS sequence"/>
</dbReference>
<organism evidence="1 2">
    <name type="scientific">Auriscalpium vulgare</name>
    <dbReference type="NCBI Taxonomy" id="40419"/>
    <lineage>
        <taxon>Eukaryota</taxon>
        <taxon>Fungi</taxon>
        <taxon>Dikarya</taxon>
        <taxon>Basidiomycota</taxon>
        <taxon>Agaricomycotina</taxon>
        <taxon>Agaricomycetes</taxon>
        <taxon>Russulales</taxon>
        <taxon>Auriscalpiaceae</taxon>
        <taxon>Auriscalpium</taxon>
    </lineage>
</organism>
<accession>A0ACB8SAI2</accession>
<reference evidence="1" key="1">
    <citation type="submission" date="2021-02" db="EMBL/GenBank/DDBJ databases">
        <authorList>
            <consortium name="DOE Joint Genome Institute"/>
            <person name="Ahrendt S."/>
            <person name="Looney B.P."/>
            <person name="Miyauchi S."/>
            <person name="Morin E."/>
            <person name="Drula E."/>
            <person name="Courty P.E."/>
            <person name="Chicoki N."/>
            <person name="Fauchery L."/>
            <person name="Kohler A."/>
            <person name="Kuo A."/>
            <person name="Labutti K."/>
            <person name="Pangilinan J."/>
            <person name="Lipzen A."/>
            <person name="Riley R."/>
            <person name="Andreopoulos W."/>
            <person name="He G."/>
            <person name="Johnson J."/>
            <person name="Barry K.W."/>
            <person name="Grigoriev I.V."/>
            <person name="Nagy L."/>
            <person name="Hibbett D."/>
            <person name="Henrissat B."/>
            <person name="Matheny P.B."/>
            <person name="Labbe J."/>
            <person name="Martin F."/>
        </authorList>
    </citation>
    <scope>NUCLEOTIDE SEQUENCE</scope>
    <source>
        <strain evidence="1">FP105234-sp</strain>
    </source>
</reference>
<keyword evidence="2" id="KW-1185">Reference proteome</keyword>
<keyword evidence="1" id="KW-0378">Hydrolase</keyword>